<name>A0A2X2LHZ7_STRAG</name>
<sequence length="99" mass="11426">MLLPVGSVVYLIDGNQKLVIVNRGAIVEQEGQEVYFDYLGGIFPEGLNLEQVYYFNQEDIDEVVFEGYHDEEEERVSRLIEKWKNKEGKNLPKGKTSVE</sequence>
<dbReference type="InterPro" id="IPR025233">
    <property type="entry name" value="DUF4176"/>
</dbReference>
<dbReference type="EMBL" id="UAVB01000001">
    <property type="protein sequence ID" value="SQA18584.1"/>
    <property type="molecule type" value="Genomic_DNA"/>
</dbReference>
<dbReference type="RefSeq" id="WP_000926392.1">
    <property type="nucleotide sequence ID" value="NZ_CAACXY010000016.1"/>
</dbReference>
<protein>
    <submittedName>
        <fullName evidence="1">EsaC protein analog (Listeria type 3)</fullName>
    </submittedName>
</protein>
<dbReference type="Proteomes" id="UP000250200">
    <property type="component" value="Unassembled WGS sequence"/>
</dbReference>
<reference evidence="1 2" key="1">
    <citation type="submission" date="2018-06" db="EMBL/GenBank/DDBJ databases">
        <authorList>
            <consortium name="Pathogen Informatics"/>
            <person name="Doyle S."/>
        </authorList>
    </citation>
    <scope>NUCLEOTIDE SEQUENCE [LARGE SCALE GENOMIC DNA]</scope>
    <source>
        <strain evidence="1 2">NCTC8181</strain>
    </source>
</reference>
<dbReference type="KEGG" id="sagl:GBS222_1423"/>
<organism evidence="1 2">
    <name type="scientific">Streptococcus agalactiae</name>
    <dbReference type="NCBI Taxonomy" id="1311"/>
    <lineage>
        <taxon>Bacteria</taxon>
        <taxon>Bacillati</taxon>
        <taxon>Bacillota</taxon>
        <taxon>Bacilli</taxon>
        <taxon>Lactobacillales</taxon>
        <taxon>Streptococcaceae</taxon>
        <taxon>Streptococcus</taxon>
    </lineage>
</organism>
<proteinExistence type="predicted"/>
<evidence type="ECO:0000313" key="1">
    <source>
        <dbReference type="EMBL" id="SQA18584.1"/>
    </source>
</evidence>
<evidence type="ECO:0000313" key="2">
    <source>
        <dbReference type="Proteomes" id="UP000250200"/>
    </source>
</evidence>
<comment type="caution">
    <text evidence="1">The sequence shown here is derived from an EMBL/GenBank/DDBJ whole genome shotgun (WGS) entry which is preliminary data.</text>
</comment>
<dbReference type="Pfam" id="PF13780">
    <property type="entry name" value="DUF4176"/>
    <property type="match status" value="1"/>
</dbReference>
<gene>
    <name evidence="1" type="ORF">NCTC8181_01633</name>
</gene>
<dbReference type="AlphaFoldDB" id="A0A2X2LHZ7"/>
<dbReference type="KEGG" id="sagc:DN94_07590"/>
<accession>A0A2X2LHZ7</accession>